<accession>A0A1T2KXD8</accession>
<evidence type="ECO:0000256" key="9">
    <source>
        <dbReference type="ARBA" id="ARBA00022884"/>
    </source>
</evidence>
<dbReference type="InterPro" id="IPR054728">
    <property type="entry name" value="RsmB-like_ferredoxin"/>
</dbReference>
<evidence type="ECO:0000256" key="11">
    <source>
        <dbReference type="ARBA" id="ARBA00031088"/>
    </source>
</evidence>
<keyword evidence="9 13" id="KW-0694">RNA-binding</keyword>
<dbReference type="Gene3D" id="1.10.940.10">
    <property type="entry name" value="NusB-like"/>
    <property type="match status" value="1"/>
</dbReference>
<evidence type="ECO:0000259" key="14">
    <source>
        <dbReference type="PROSITE" id="PS51686"/>
    </source>
</evidence>
<dbReference type="PANTHER" id="PTHR22807:SF61">
    <property type="entry name" value="NOL1_NOP2_SUN FAMILY PROTEIN _ ANTITERMINATION NUSB DOMAIN-CONTAINING PROTEIN"/>
    <property type="match status" value="1"/>
</dbReference>
<dbReference type="PANTHER" id="PTHR22807">
    <property type="entry name" value="NOP2 YEAST -RELATED NOL1/NOP2/FMU SUN DOMAIN-CONTAINING"/>
    <property type="match status" value="1"/>
</dbReference>
<evidence type="ECO:0000256" key="6">
    <source>
        <dbReference type="ARBA" id="ARBA00022603"/>
    </source>
</evidence>
<dbReference type="CDD" id="cd02440">
    <property type="entry name" value="AdoMet_MTases"/>
    <property type="match status" value="1"/>
</dbReference>
<dbReference type="PROSITE" id="PS51686">
    <property type="entry name" value="SAM_MT_RSMB_NOP"/>
    <property type="match status" value="1"/>
</dbReference>
<dbReference type="PRINTS" id="PR02008">
    <property type="entry name" value="RCMTFAMILY"/>
</dbReference>
<dbReference type="FunFam" id="3.40.50.150:FF:000022">
    <property type="entry name" value="Ribosomal RNA small subunit methyltransferase B"/>
    <property type="match status" value="1"/>
</dbReference>
<dbReference type="GO" id="GO:0005829">
    <property type="term" value="C:cytosol"/>
    <property type="evidence" value="ECO:0007669"/>
    <property type="project" value="TreeGrafter"/>
</dbReference>
<keyword evidence="5" id="KW-0698">rRNA processing</keyword>
<feature type="binding site" evidence="13">
    <location>
        <begin position="270"/>
        <end position="276"/>
    </location>
    <ligand>
        <name>S-adenosyl-L-methionine</name>
        <dbReference type="ChEBI" id="CHEBI:59789"/>
    </ligand>
</feature>
<dbReference type="Gene3D" id="3.30.70.1170">
    <property type="entry name" value="Sun protein, domain 3"/>
    <property type="match status" value="1"/>
</dbReference>
<reference evidence="15 16" key="1">
    <citation type="submission" date="2016-11" db="EMBL/GenBank/DDBJ databases">
        <title>Mixed transmission modes and dynamic genome evolution in an obligate animal-bacterial symbiosis.</title>
        <authorList>
            <person name="Russell S.L."/>
            <person name="Corbett-Detig R.B."/>
            <person name="Cavanaugh C.M."/>
        </authorList>
    </citation>
    <scope>NUCLEOTIDE SEQUENCE [LARGE SCALE GENOMIC DNA]</scope>
    <source>
        <strain evidence="15">Se-Cadez</strain>
    </source>
</reference>
<dbReference type="InterPro" id="IPR001678">
    <property type="entry name" value="MeTrfase_RsmB-F_NOP2_dom"/>
</dbReference>
<keyword evidence="6 13" id="KW-0489">Methyltransferase</keyword>
<evidence type="ECO:0000256" key="12">
    <source>
        <dbReference type="ARBA" id="ARBA00047283"/>
    </source>
</evidence>
<dbReference type="Gene3D" id="1.10.287.730">
    <property type="entry name" value="Helix hairpin bin"/>
    <property type="match status" value="1"/>
</dbReference>
<keyword evidence="4" id="KW-0963">Cytoplasm</keyword>
<organism evidence="15 16">
    <name type="scientific">Solemya velesiana gill symbiont</name>
    <dbReference type="NCBI Taxonomy" id="1918948"/>
    <lineage>
        <taxon>Bacteria</taxon>
        <taxon>Pseudomonadati</taxon>
        <taxon>Pseudomonadota</taxon>
        <taxon>Gammaproteobacteria</taxon>
        <taxon>sulfur-oxidizing symbionts</taxon>
    </lineage>
</organism>
<name>A0A1T2KXD8_9GAMM</name>
<evidence type="ECO:0000256" key="3">
    <source>
        <dbReference type="ARBA" id="ARBA00012140"/>
    </source>
</evidence>
<dbReference type="InterPro" id="IPR029063">
    <property type="entry name" value="SAM-dependent_MTases_sf"/>
</dbReference>
<dbReference type="Pfam" id="PF22458">
    <property type="entry name" value="RsmF-B_ferredox"/>
    <property type="match status" value="1"/>
</dbReference>
<dbReference type="GO" id="GO:0003723">
    <property type="term" value="F:RNA binding"/>
    <property type="evidence" value="ECO:0007669"/>
    <property type="project" value="UniProtKB-UniRule"/>
</dbReference>
<feature type="binding site" evidence="13">
    <location>
        <position position="339"/>
    </location>
    <ligand>
        <name>S-adenosyl-L-methionine</name>
        <dbReference type="ChEBI" id="CHEBI:59789"/>
    </ligand>
</feature>
<dbReference type="Pfam" id="PF01189">
    <property type="entry name" value="Methyltr_RsmB-F"/>
    <property type="match status" value="1"/>
</dbReference>
<dbReference type="GO" id="GO:0006355">
    <property type="term" value="P:regulation of DNA-templated transcription"/>
    <property type="evidence" value="ECO:0007669"/>
    <property type="project" value="InterPro"/>
</dbReference>
<comment type="subcellular location">
    <subcellularLocation>
        <location evidence="2">Cytoplasm</location>
    </subcellularLocation>
</comment>
<dbReference type="Proteomes" id="UP000190896">
    <property type="component" value="Unassembled WGS sequence"/>
</dbReference>
<dbReference type="Gene3D" id="3.40.50.150">
    <property type="entry name" value="Vaccinia Virus protein VP39"/>
    <property type="match status" value="1"/>
</dbReference>
<dbReference type="AlphaFoldDB" id="A0A1T2KXD8"/>
<dbReference type="EC" id="2.1.1.176" evidence="3"/>
<evidence type="ECO:0000256" key="13">
    <source>
        <dbReference type="PROSITE-ProRule" id="PRU01023"/>
    </source>
</evidence>
<dbReference type="InterPro" id="IPR004573">
    <property type="entry name" value="rRNA_ssu_MeTfrase_B"/>
</dbReference>
<evidence type="ECO:0000256" key="8">
    <source>
        <dbReference type="ARBA" id="ARBA00022691"/>
    </source>
</evidence>
<evidence type="ECO:0000313" key="15">
    <source>
        <dbReference type="EMBL" id="OOZ37527.1"/>
    </source>
</evidence>
<dbReference type="InterPro" id="IPR049560">
    <property type="entry name" value="MeTrfase_RsmB-F_NOP2_cat"/>
</dbReference>
<dbReference type="InterPro" id="IPR035926">
    <property type="entry name" value="NusB-like_sf"/>
</dbReference>
<comment type="function">
    <text evidence="1">Specifically methylates the cytosine at position 967 (m5C967) of 16S rRNA.</text>
</comment>
<evidence type="ECO:0000256" key="4">
    <source>
        <dbReference type="ARBA" id="ARBA00022490"/>
    </source>
</evidence>
<feature type="binding site" evidence="13">
    <location>
        <position position="320"/>
    </location>
    <ligand>
        <name>S-adenosyl-L-methionine</name>
        <dbReference type="ChEBI" id="CHEBI:59789"/>
    </ligand>
</feature>
<evidence type="ECO:0000256" key="7">
    <source>
        <dbReference type="ARBA" id="ARBA00022679"/>
    </source>
</evidence>
<comment type="catalytic activity">
    <reaction evidence="12">
        <text>cytidine(967) in 16S rRNA + S-adenosyl-L-methionine = 5-methylcytidine(967) in 16S rRNA + S-adenosyl-L-homocysteine + H(+)</text>
        <dbReference type="Rhea" id="RHEA:42748"/>
        <dbReference type="Rhea" id="RHEA-COMP:10219"/>
        <dbReference type="Rhea" id="RHEA-COMP:10220"/>
        <dbReference type="ChEBI" id="CHEBI:15378"/>
        <dbReference type="ChEBI" id="CHEBI:57856"/>
        <dbReference type="ChEBI" id="CHEBI:59789"/>
        <dbReference type="ChEBI" id="CHEBI:74483"/>
        <dbReference type="ChEBI" id="CHEBI:82748"/>
        <dbReference type="EC" id="2.1.1.176"/>
    </reaction>
</comment>
<dbReference type="InterPro" id="IPR023267">
    <property type="entry name" value="RCMT"/>
</dbReference>
<feature type="active site" description="Nucleophile" evidence="13">
    <location>
        <position position="392"/>
    </location>
</feature>
<dbReference type="OrthoDB" id="9810297at2"/>
<evidence type="ECO:0000256" key="10">
    <source>
        <dbReference type="ARBA" id="ARBA00030399"/>
    </source>
</evidence>
<evidence type="ECO:0000256" key="1">
    <source>
        <dbReference type="ARBA" id="ARBA00002724"/>
    </source>
</evidence>
<feature type="binding site" evidence="13">
    <location>
        <position position="294"/>
    </location>
    <ligand>
        <name>S-adenosyl-L-methionine</name>
        <dbReference type="ChEBI" id="CHEBI:59789"/>
    </ligand>
</feature>
<dbReference type="Pfam" id="PF01029">
    <property type="entry name" value="NusB"/>
    <property type="match status" value="1"/>
</dbReference>
<dbReference type="NCBIfam" id="TIGR00563">
    <property type="entry name" value="rsmB"/>
    <property type="match status" value="1"/>
</dbReference>
<dbReference type="InterPro" id="IPR006027">
    <property type="entry name" value="NusB_RsmB_TIM44"/>
</dbReference>
<evidence type="ECO:0000256" key="5">
    <source>
        <dbReference type="ARBA" id="ARBA00022552"/>
    </source>
</evidence>
<dbReference type="SUPFAM" id="SSF53335">
    <property type="entry name" value="S-adenosyl-L-methionine-dependent methyltransferases"/>
    <property type="match status" value="1"/>
</dbReference>
<comment type="caution">
    <text evidence="15">The sequence shown here is derived from an EMBL/GenBank/DDBJ whole genome shotgun (WGS) entry which is preliminary data.</text>
</comment>
<sequence>MVSCLAKGRSQGEKAPSRGNARGIAARLVWQMAQGRSLSDLFASEMQNVRERDRAFVKEICFGVARRWPTLEALLGQLLERPIKTKDGEVKALVMVGLYQLMQMRVPPHAAVKETVDAARPLKRRRPWAPGLVNGVLRRFQREQDELLQDIDDNPVARHALPAWLLGRLQKNWPDHWQSIAEVFRSHPPLSLRVNRSRLTREAYFDKLVQASITARPIPGVETGVVLDRPCDVESLPGFLQGEVSVQDGGAQLAAELLDLQPGQQVLDACAAPGGKSCYILEMVPDSLQLTAIDVDETRLERINENLERLGLQATVCQGDAAHPEGAWSEAGYDRILLDVPCSATGVIRRHPDIKLLRRDEDIDGLVKLQGEILDAIWPLLKPGGMLLYATCSLLAEENEQQVSRFMDLQQDARERPIMTEWGHPRTVGRQTLPGEGTMDGFYYARLEKTE</sequence>
<dbReference type="EMBL" id="MPRJ01000008">
    <property type="protein sequence ID" value="OOZ37527.1"/>
    <property type="molecule type" value="Genomic_DNA"/>
</dbReference>
<evidence type="ECO:0000256" key="2">
    <source>
        <dbReference type="ARBA" id="ARBA00004496"/>
    </source>
</evidence>
<dbReference type="GO" id="GO:0070475">
    <property type="term" value="P:rRNA base methylation"/>
    <property type="evidence" value="ECO:0007669"/>
    <property type="project" value="TreeGrafter"/>
</dbReference>
<proteinExistence type="inferred from homology"/>
<feature type="domain" description="SAM-dependent MTase RsmB/NOP-type" evidence="14">
    <location>
        <begin position="180"/>
        <end position="450"/>
    </location>
</feature>
<dbReference type="SUPFAM" id="SSF48013">
    <property type="entry name" value="NusB-like"/>
    <property type="match status" value="1"/>
</dbReference>
<keyword evidence="16" id="KW-1185">Reference proteome</keyword>
<keyword evidence="8 13" id="KW-0949">S-adenosyl-L-methionine</keyword>
<comment type="similarity">
    <text evidence="13">Belongs to the class I-like SAM-binding methyltransferase superfamily. RsmB/NOP family.</text>
</comment>
<keyword evidence="7 13" id="KW-0808">Transferase</keyword>
<evidence type="ECO:0000313" key="16">
    <source>
        <dbReference type="Proteomes" id="UP000190896"/>
    </source>
</evidence>
<protein>
    <recommendedName>
        <fullName evidence="3">16S rRNA (cytosine(967)-C(5))-methyltransferase</fullName>
        <ecNumber evidence="3">2.1.1.176</ecNumber>
    </recommendedName>
    <alternativeName>
        <fullName evidence="10">16S rRNA m5C967 methyltransferase</fullName>
    </alternativeName>
    <alternativeName>
        <fullName evidence="11">rRNA (cytosine-C(5)-)-methyltransferase RsmB</fullName>
    </alternativeName>
</protein>
<gene>
    <name evidence="15" type="ORF">BOW51_02010</name>
</gene>
<dbReference type="GO" id="GO:0009383">
    <property type="term" value="F:rRNA (cytosine-C5-)-methyltransferase activity"/>
    <property type="evidence" value="ECO:0007669"/>
    <property type="project" value="TreeGrafter"/>
</dbReference>
<dbReference type="NCBIfam" id="NF008149">
    <property type="entry name" value="PRK10901.1"/>
    <property type="match status" value="1"/>
</dbReference>